<proteinExistence type="predicted"/>
<keyword evidence="5" id="KW-1185">Reference proteome</keyword>
<dbReference type="STRING" id="310782.SAMN05216499_110202"/>
<keyword evidence="2" id="KW-0067">ATP-binding</keyword>
<dbReference type="InterPro" id="IPR011990">
    <property type="entry name" value="TPR-like_helical_dom_sf"/>
</dbReference>
<dbReference type="Gene3D" id="3.40.50.300">
    <property type="entry name" value="P-loop containing nucleotide triphosphate hydrolases"/>
    <property type="match status" value="1"/>
</dbReference>
<name>A0A1M7IBP5_9ACTN</name>
<dbReference type="SUPFAM" id="SSF52540">
    <property type="entry name" value="P-loop containing nucleoside triphosphate hydrolases"/>
    <property type="match status" value="1"/>
</dbReference>
<dbReference type="GO" id="GO:0004016">
    <property type="term" value="F:adenylate cyclase activity"/>
    <property type="evidence" value="ECO:0007669"/>
    <property type="project" value="TreeGrafter"/>
</dbReference>
<dbReference type="PRINTS" id="PR00038">
    <property type="entry name" value="HTHLUXR"/>
</dbReference>
<dbReference type="AlphaFoldDB" id="A0A1M7IBP5"/>
<dbReference type="SUPFAM" id="SSF48452">
    <property type="entry name" value="TPR-like"/>
    <property type="match status" value="1"/>
</dbReference>
<gene>
    <name evidence="4" type="ORF">SAMN05216499_110202</name>
</gene>
<dbReference type="Pfam" id="PF00196">
    <property type="entry name" value="GerE"/>
    <property type="match status" value="1"/>
</dbReference>
<dbReference type="SMART" id="SM00421">
    <property type="entry name" value="HTH_LUXR"/>
    <property type="match status" value="1"/>
</dbReference>
<dbReference type="PROSITE" id="PS50043">
    <property type="entry name" value="HTH_LUXR_2"/>
    <property type="match status" value="1"/>
</dbReference>
<dbReference type="PANTHER" id="PTHR16305">
    <property type="entry name" value="TESTICULAR SOLUBLE ADENYLYL CYCLASE"/>
    <property type="match status" value="1"/>
</dbReference>
<dbReference type="GO" id="GO:0006355">
    <property type="term" value="P:regulation of DNA-templated transcription"/>
    <property type="evidence" value="ECO:0007669"/>
    <property type="project" value="InterPro"/>
</dbReference>
<dbReference type="Pfam" id="PF13191">
    <property type="entry name" value="AAA_16"/>
    <property type="match status" value="1"/>
</dbReference>
<evidence type="ECO:0000256" key="1">
    <source>
        <dbReference type="ARBA" id="ARBA00022741"/>
    </source>
</evidence>
<evidence type="ECO:0000313" key="4">
    <source>
        <dbReference type="EMBL" id="SHM38008.1"/>
    </source>
</evidence>
<dbReference type="InterPro" id="IPR036388">
    <property type="entry name" value="WH-like_DNA-bd_sf"/>
</dbReference>
<dbReference type="InterPro" id="IPR027417">
    <property type="entry name" value="P-loop_NTPase"/>
</dbReference>
<dbReference type="InterPro" id="IPR016032">
    <property type="entry name" value="Sig_transdc_resp-reg_C-effctor"/>
</dbReference>
<dbReference type="InterPro" id="IPR000792">
    <property type="entry name" value="Tscrpt_reg_LuxR_C"/>
</dbReference>
<evidence type="ECO:0000259" key="3">
    <source>
        <dbReference type="PROSITE" id="PS50043"/>
    </source>
</evidence>
<sequence length="934" mass="99836">MVWRGARSGTVRPMVGRVAEREAIGQLLDAAREGLSGVLVLAGEAGVGKTRLLEHAAAQAAGVRLTWLVGVEAEQLLGYGALHRLLRPHLHRIERLPARQRGALNAAFGLADTSYSDRYLVGLATLALLSSAASELPMLCLIDDVHWLDRESAETLAFVARRLHADSLGLIFATRNDLGDHGLFDVLPSLRVGGLPAAEARELLSLAVGGHLDTAVADRIVAGTGGNPLALVELAAHLGAEQLAGVAPMPDPLPVSRLLEEYFRQSVAALPSDTRMLLLLMAAAPTDDMAVVWHAAGVLGLAARSAAAAIEAGVLDHGAGLGFRHPLIRSSVYAAASGHDRRRIHAALEAASDPARVPDRRAWHRAQATVGPDDAAAADLDTASDCARARGGYSAQALFLSKAAELTVDPAERAERYLAAAQAHLTSGDRAAVLPLLDLAVPALQQPSARARALRIRASAELFNAGSNDRVPAMMLDAVAELGDADPRMTWELLYEAMHAAVIARDPMDRTTLTDVAKIAVATPHRPDAPDWSPEQLIRGLALRTAHGYESGVATIQEALAKLRASAELHDMASPLSVIVGLAADDVWDIGAFVEIVGRLAAADRSRGALYGLSLSLSVLAYTEIRNGRLTAAEALFAEADDYAAAIGLTTQGDLNRGLLYAWMGRESDVHAVVAMMDVVSTTCGLGMLRHLAHHALCVLNLGLGRYDEALRHALPTYEEDVPSQGNLVLPLLVEAAVRAGDRHTAALALKRLEDRAQLAGTPWALGLLARCRALVDETAHAEKWYQESIDLLAAVPLAAEHARSRLLFGEWLRRRKRRSEARTHLRAAYESFSAWGASLFAERARIELLATGETARRRVPETRFDLTSQERQVALLAASGLTNAETASRLFITTSTVEFHLNKVFRKLGITSRRQIAAALGRPGGDDVPSPSY</sequence>
<keyword evidence="1" id="KW-0547">Nucleotide-binding</keyword>
<dbReference type="Gene3D" id="1.10.10.10">
    <property type="entry name" value="Winged helix-like DNA-binding domain superfamily/Winged helix DNA-binding domain"/>
    <property type="match status" value="1"/>
</dbReference>
<dbReference type="CDD" id="cd06170">
    <property type="entry name" value="LuxR_C_like"/>
    <property type="match status" value="1"/>
</dbReference>
<organism evidence="4 5">
    <name type="scientific">Actinacidiphila paucisporea</name>
    <dbReference type="NCBI Taxonomy" id="310782"/>
    <lineage>
        <taxon>Bacteria</taxon>
        <taxon>Bacillati</taxon>
        <taxon>Actinomycetota</taxon>
        <taxon>Actinomycetes</taxon>
        <taxon>Kitasatosporales</taxon>
        <taxon>Streptomycetaceae</taxon>
        <taxon>Actinacidiphila</taxon>
    </lineage>
</organism>
<feature type="domain" description="HTH luxR-type" evidence="3">
    <location>
        <begin position="860"/>
        <end position="925"/>
    </location>
</feature>
<dbReference type="GO" id="GO:0005737">
    <property type="term" value="C:cytoplasm"/>
    <property type="evidence" value="ECO:0007669"/>
    <property type="project" value="TreeGrafter"/>
</dbReference>
<protein>
    <submittedName>
        <fullName evidence="4">Regulatory protein, luxR family</fullName>
    </submittedName>
</protein>
<evidence type="ECO:0000256" key="2">
    <source>
        <dbReference type="ARBA" id="ARBA00022840"/>
    </source>
</evidence>
<evidence type="ECO:0000313" key="5">
    <source>
        <dbReference type="Proteomes" id="UP000184111"/>
    </source>
</evidence>
<dbReference type="EMBL" id="FRBI01000010">
    <property type="protein sequence ID" value="SHM38008.1"/>
    <property type="molecule type" value="Genomic_DNA"/>
</dbReference>
<dbReference type="Proteomes" id="UP000184111">
    <property type="component" value="Unassembled WGS sequence"/>
</dbReference>
<reference evidence="4 5" key="1">
    <citation type="submission" date="2016-11" db="EMBL/GenBank/DDBJ databases">
        <authorList>
            <person name="Jaros S."/>
            <person name="Januszkiewicz K."/>
            <person name="Wedrychowicz H."/>
        </authorList>
    </citation>
    <scope>NUCLEOTIDE SEQUENCE [LARGE SCALE GENOMIC DNA]</scope>
    <source>
        <strain evidence="4 5">CGMCC 4.2025</strain>
    </source>
</reference>
<dbReference type="InterPro" id="IPR041664">
    <property type="entry name" value="AAA_16"/>
</dbReference>
<accession>A0A1M7IBP5</accession>
<dbReference type="SUPFAM" id="SSF46894">
    <property type="entry name" value="C-terminal effector domain of the bipartite response regulators"/>
    <property type="match status" value="1"/>
</dbReference>
<dbReference type="PANTHER" id="PTHR16305:SF35">
    <property type="entry name" value="TRANSCRIPTIONAL ACTIVATOR DOMAIN"/>
    <property type="match status" value="1"/>
</dbReference>
<dbReference type="GO" id="GO:0005524">
    <property type="term" value="F:ATP binding"/>
    <property type="evidence" value="ECO:0007669"/>
    <property type="project" value="UniProtKB-KW"/>
</dbReference>
<dbReference type="GO" id="GO:0003677">
    <property type="term" value="F:DNA binding"/>
    <property type="evidence" value="ECO:0007669"/>
    <property type="project" value="InterPro"/>
</dbReference>